<keyword evidence="2" id="KW-1185">Reference proteome</keyword>
<gene>
    <name evidence="1" type="ORF">BV898_09282</name>
</gene>
<protein>
    <submittedName>
        <fullName evidence="1">Uncharacterized protein</fullName>
    </submittedName>
</protein>
<evidence type="ECO:0000313" key="1">
    <source>
        <dbReference type="EMBL" id="OQV16612.1"/>
    </source>
</evidence>
<organism evidence="1 2">
    <name type="scientific">Hypsibius exemplaris</name>
    <name type="common">Freshwater tardigrade</name>
    <dbReference type="NCBI Taxonomy" id="2072580"/>
    <lineage>
        <taxon>Eukaryota</taxon>
        <taxon>Metazoa</taxon>
        <taxon>Ecdysozoa</taxon>
        <taxon>Tardigrada</taxon>
        <taxon>Eutardigrada</taxon>
        <taxon>Parachela</taxon>
        <taxon>Hypsibioidea</taxon>
        <taxon>Hypsibiidae</taxon>
        <taxon>Hypsibius</taxon>
    </lineage>
</organism>
<comment type="caution">
    <text evidence="1">The sequence shown here is derived from an EMBL/GenBank/DDBJ whole genome shotgun (WGS) entry which is preliminary data.</text>
</comment>
<dbReference type="EMBL" id="MTYJ01000072">
    <property type="protein sequence ID" value="OQV16612.1"/>
    <property type="molecule type" value="Genomic_DNA"/>
</dbReference>
<name>A0A1W0WN59_HYPEX</name>
<evidence type="ECO:0000313" key="2">
    <source>
        <dbReference type="Proteomes" id="UP000192578"/>
    </source>
</evidence>
<proteinExistence type="predicted"/>
<sequence>MRDCGCELTKCNCSLAKCTPELAGTTKVCGSDNFQVPNSCYGCALNCGNRHYKYSTDYTLHLPQRRYLHSSLKRWHNFPPGRPIKWIKGKNPLERRNFNLPFFVISVREFACCTNV</sequence>
<dbReference type="AlphaFoldDB" id="A0A1W0WN59"/>
<accession>A0A1W0WN59</accession>
<reference evidence="2" key="1">
    <citation type="submission" date="2017-01" db="EMBL/GenBank/DDBJ databases">
        <title>Comparative genomics of anhydrobiosis in the tardigrade Hypsibius dujardini.</title>
        <authorList>
            <person name="Yoshida Y."/>
            <person name="Koutsovoulos G."/>
            <person name="Laetsch D."/>
            <person name="Stevens L."/>
            <person name="Kumar S."/>
            <person name="Horikawa D."/>
            <person name="Ishino K."/>
            <person name="Komine S."/>
            <person name="Tomita M."/>
            <person name="Blaxter M."/>
            <person name="Arakawa K."/>
        </authorList>
    </citation>
    <scope>NUCLEOTIDE SEQUENCE [LARGE SCALE GENOMIC DNA]</scope>
    <source>
        <strain evidence="2">Z151</strain>
    </source>
</reference>
<dbReference type="Proteomes" id="UP000192578">
    <property type="component" value="Unassembled WGS sequence"/>
</dbReference>